<dbReference type="InterPro" id="IPR050709">
    <property type="entry name" value="Biotin_Carboxyl_Carrier/Decarb"/>
</dbReference>
<dbReference type="PANTHER" id="PTHR45266">
    <property type="entry name" value="OXALOACETATE DECARBOXYLASE ALPHA CHAIN"/>
    <property type="match status" value="1"/>
</dbReference>
<feature type="domain" description="Lipoyl-binding" evidence="2">
    <location>
        <begin position="1"/>
        <end position="72"/>
    </location>
</feature>
<dbReference type="EMBL" id="BARW01002924">
    <property type="protein sequence ID" value="GAI61428.1"/>
    <property type="molecule type" value="Genomic_DNA"/>
</dbReference>
<keyword evidence="1" id="KW-0092">Biotin</keyword>
<comment type="caution">
    <text evidence="3">The sequence shown here is derived from an EMBL/GenBank/DDBJ whole genome shotgun (WGS) entry which is preliminary data.</text>
</comment>
<organism evidence="3">
    <name type="scientific">marine sediment metagenome</name>
    <dbReference type="NCBI Taxonomy" id="412755"/>
    <lineage>
        <taxon>unclassified sequences</taxon>
        <taxon>metagenomes</taxon>
        <taxon>ecological metagenomes</taxon>
    </lineage>
</organism>
<reference evidence="3" key="1">
    <citation type="journal article" date="2014" name="Front. Microbiol.">
        <title>High frequency of phylogenetically diverse reductive dehalogenase-homologous genes in deep subseafloor sedimentary metagenomes.</title>
        <authorList>
            <person name="Kawai M."/>
            <person name="Futagami T."/>
            <person name="Toyoda A."/>
            <person name="Takaki Y."/>
            <person name="Nishi S."/>
            <person name="Hori S."/>
            <person name="Arai W."/>
            <person name="Tsubouchi T."/>
            <person name="Morono Y."/>
            <person name="Uchiyama I."/>
            <person name="Ito T."/>
            <person name="Fujiyama A."/>
            <person name="Inagaki F."/>
            <person name="Takami H."/>
        </authorList>
    </citation>
    <scope>NUCLEOTIDE SEQUENCE</scope>
    <source>
        <strain evidence="3">Expedition CK06-06</strain>
    </source>
</reference>
<sequence length="74" mass="7858">MAREVIEVPITGKIISVNVEIGDEVKEGDTLCLLESMKMENPILAPVEGTVTKIGVVVEQVVKPGEAIAVIEGE</sequence>
<proteinExistence type="predicted"/>
<dbReference type="InterPro" id="IPR000089">
    <property type="entry name" value="Biotin_lipoyl"/>
</dbReference>
<dbReference type="Gene3D" id="2.40.50.100">
    <property type="match status" value="1"/>
</dbReference>
<dbReference type="SUPFAM" id="SSF51230">
    <property type="entry name" value="Single hybrid motif"/>
    <property type="match status" value="1"/>
</dbReference>
<evidence type="ECO:0000256" key="1">
    <source>
        <dbReference type="ARBA" id="ARBA00023267"/>
    </source>
</evidence>
<accession>X1PZP8</accession>
<dbReference type="PROSITE" id="PS50968">
    <property type="entry name" value="BIOTINYL_LIPOYL"/>
    <property type="match status" value="1"/>
</dbReference>
<evidence type="ECO:0000313" key="3">
    <source>
        <dbReference type="EMBL" id="GAI61428.1"/>
    </source>
</evidence>
<protein>
    <recommendedName>
        <fullName evidence="2">Lipoyl-binding domain-containing protein</fullName>
    </recommendedName>
</protein>
<evidence type="ECO:0000259" key="2">
    <source>
        <dbReference type="PROSITE" id="PS50968"/>
    </source>
</evidence>
<dbReference type="CDD" id="cd06850">
    <property type="entry name" value="biotinyl_domain"/>
    <property type="match status" value="1"/>
</dbReference>
<dbReference type="Pfam" id="PF00364">
    <property type="entry name" value="Biotin_lipoyl"/>
    <property type="match status" value="1"/>
</dbReference>
<dbReference type="AlphaFoldDB" id="X1PZP8"/>
<gene>
    <name evidence="3" type="ORF">S12H4_07797</name>
</gene>
<dbReference type="InterPro" id="IPR011053">
    <property type="entry name" value="Single_hybrid_motif"/>
</dbReference>
<dbReference type="PANTHER" id="PTHR45266:SF3">
    <property type="entry name" value="OXALOACETATE DECARBOXYLASE ALPHA CHAIN"/>
    <property type="match status" value="1"/>
</dbReference>
<name>X1PZP8_9ZZZZ</name>